<dbReference type="GeneID" id="28761185"/>
<organism evidence="4 5">
    <name type="scientific">Paraphaeosphaeria sporulosa</name>
    <dbReference type="NCBI Taxonomy" id="1460663"/>
    <lineage>
        <taxon>Eukaryota</taxon>
        <taxon>Fungi</taxon>
        <taxon>Dikarya</taxon>
        <taxon>Ascomycota</taxon>
        <taxon>Pezizomycotina</taxon>
        <taxon>Dothideomycetes</taxon>
        <taxon>Pleosporomycetidae</taxon>
        <taxon>Pleosporales</taxon>
        <taxon>Massarineae</taxon>
        <taxon>Didymosphaeriaceae</taxon>
        <taxon>Paraphaeosphaeria</taxon>
    </lineage>
</organism>
<keyword evidence="2" id="KW-0521">NADP</keyword>
<accession>A0A177CU86</accession>
<evidence type="ECO:0000256" key="2">
    <source>
        <dbReference type="ARBA" id="ARBA00022857"/>
    </source>
</evidence>
<dbReference type="Proteomes" id="UP000077069">
    <property type="component" value="Unassembled WGS sequence"/>
</dbReference>
<dbReference type="OrthoDB" id="9876299at2759"/>
<name>A0A177CU86_9PLEO</name>
<keyword evidence="3" id="KW-0560">Oxidoreductase</keyword>
<dbReference type="InParanoid" id="A0A177CU86"/>
<protein>
    <submittedName>
        <fullName evidence="4">NAD(P)-binding protein</fullName>
    </submittedName>
</protein>
<dbReference type="Gene3D" id="3.40.50.720">
    <property type="entry name" value="NAD(P)-binding Rossmann-like Domain"/>
    <property type="match status" value="1"/>
</dbReference>
<keyword evidence="5" id="KW-1185">Reference proteome</keyword>
<comment type="similarity">
    <text evidence="1">Belongs to the short-chain dehydrogenases/reductases (SDR) family.</text>
</comment>
<evidence type="ECO:0000256" key="3">
    <source>
        <dbReference type="ARBA" id="ARBA00023002"/>
    </source>
</evidence>
<dbReference type="SUPFAM" id="SSF51735">
    <property type="entry name" value="NAD(P)-binding Rossmann-fold domains"/>
    <property type="match status" value="1"/>
</dbReference>
<evidence type="ECO:0000313" key="5">
    <source>
        <dbReference type="Proteomes" id="UP000077069"/>
    </source>
</evidence>
<dbReference type="PRINTS" id="PR00081">
    <property type="entry name" value="GDHRDH"/>
</dbReference>
<evidence type="ECO:0000256" key="1">
    <source>
        <dbReference type="ARBA" id="ARBA00006484"/>
    </source>
</evidence>
<dbReference type="InterPro" id="IPR002347">
    <property type="entry name" value="SDR_fam"/>
</dbReference>
<dbReference type="EMBL" id="KV441549">
    <property type="protein sequence ID" value="OAG10347.1"/>
    <property type="molecule type" value="Genomic_DNA"/>
</dbReference>
<dbReference type="GO" id="GO:0005737">
    <property type="term" value="C:cytoplasm"/>
    <property type="evidence" value="ECO:0007669"/>
    <property type="project" value="TreeGrafter"/>
</dbReference>
<gene>
    <name evidence="4" type="ORF">CC84DRAFT_1161307</name>
</gene>
<dbReference type="InterPro" id="IPR051468">
    <property type="entry name" value="Fungal_SecMetab_SDRs"/>
</dbReference>
<dbReference type="InterPro" id="IPR036291">
    <property type="entry name" value="NAD(P)-bd_dom_sf"/>
</dbReference>
<dbReference type="AlphaFoldDB" id="A0A177CU86"/>
<dbReference type="Pfam" id="PF00106">
    <property type="entry name" value="adh_short"/>
    <property type="match status" value="1"/>
</dbReference>
<dbReference type="RefSeq" id="XP_018040712.1">
    <property type="nucleotide sequence ID" value="XM_018177699.1"/>
</dbReference>
<dbReference type="PANTHER" id="PTHR43544">
    <property type="entry name" value="SHORT-CHAIN DEHYDROGENASE/REDUCTASE"/>
    <property type="match status" value="1"/>
</dbReference>
<reference evidence="4 5" key="1">
    <citation type="submission" date="2016-05" db="EMBL/GenBank/DDBJ databases">
        <title>Comparative analysis of secretome profiles of manganese(II)-oxidizing ascomycete fungi.</title>
        <authorList>
            <consortium name="DOE Joint Genome Institute"/>
            <person name="Zeiner C.A."/>
            <person name="Purvine S.O."/>
            <person name="Zink E.M."/>
            <person name="Wu S."/>
            <person name="Pasa-Tolic L."/>
            <person name="Chaput D.L."/>
            <person name="Haridas S."/>
            <person name="Grigoriev I.V."/>
            <person name="Santelli C.M."/>
            <person name="Hansel C.M."/>
        </authorList>
    </citation>
    <scope>NUCLEOTIDE SEQUENCE [LARGE SCALE GENOMIC DNA]</scope>
    <source>
        <strain evidence="4 5">AP3s5-JAC2a</strain>
    </source>
</reference>
<proteinExistence type="inferred from homology"/>
<dbReference type="PANTHER" id="PTHR43544:SF7">
    <property type="entry name" value="NADB-LER2"/>
    <property type="match status" value="1"/>
</dbReference>
<dbReference type="GO" id="GO:0016491">
    <property type="term" value="F:oxidoreductase activity"/>
    <property type="evidence" value="ECO:0007669"/>
    <property type="project" value="UniProtKB-KW"/>
</dbReference>
<sequence length="254" mass="27190">MTTTILITGANRGLGRAAVEKYLPRDNVTVVAAVRDPSLETSKSLATISKGSGSKLIVIQLDSAEFNPSKLKDSLSNNGIQSLDTVLASAAIAQAGGPIAQVQLGELQRHVETNAYGVLALFQATVELLEKSTNPKFVAFGSPLGSIGGMERRSVYPMTVYGGSKALVHYFVRRIHFEHPNITAFVIDPGFVQTDMGNNGAKAAGMEKAFDEVEPTIVETVKLIDQSTKDVHSGRFIPTGKSSIVELEGKDFPW</sequence>
<evidence type="ECO:0000313" key="4">
    <source>
        <dbReference type="EMBL" id="OAG10347.1"/>
    </source>
</evidence>